<keyword evidence="1" id="KW-0472">Membrane</keyword>
<protein>
    <submittedName>
        <fullName evidence="2">Uncharacterized protein</fullName>
    </submittedName>
</protein>
<keyword evidence="3" id="KW-1185">Reference proteome</keyword>
<dbReference type="Proteomes" id="UP000624279">
    <property type="component" value="Unassembled WGS sequence"/>
</dbReference>
<keyword evidence="1" id="KW-0812">Transmembrane</keyword>
<evidence type="ECO:0000313" key="3">
    <source>
        <dbReference type="Proteomes" id="UP000624279"/>
    </source>
</evidence>
<feature type="transmembrane region" description="Helical" evidence="1">
    <location>
        <begin position="69"/>
        <end position="89"/>
    </location>
</feature>
<name>A0ABR6YDP9_9BURK</name>
<dbReference type="RefSeq" id="WP_186942646.1">
    <property type="nucleotide sequence ID" value="NZ_JACOGA010000012.1"/>
</dbReference>
<sequence length="165" mass="18209">MKIWIAALAAVLIQPLVLIARLAPEYLASPQPLDGTWFMLNAVLIVATPVVLILGMPTFLILRKMSKDSWLSMASAGFILGALPIAVFWPSELKGYSAAQNWHGKHVSTYIDGIPTSYAWLTYGEEVFFMAIHGLIGALVFYTVVRRIELASGSIKHNHQINKSK</sequence>
<accession>A0ABR6YDP9</accession>
<dbReference type="EMBL" id="JACOGA010000012">
    <property type="protein sequence ID" value="MBC3874663.1"/>
    <property type="molecule type" value="Genomic_DNA"/>
</dbReference>
<reference evidence="2 3" key="1">
    <citation type="submission" date="2020-08" db="EMBL/GenBank/DDBJ databases">
        <title>Novel species isolated from subtropical streams in China.</title>
        <authorList>
            <person name="Lu H."/>
        </authorList>
    </citation>
    <scope>NUCLEOTIDE SEQUENCE [LARGE SCALE GENOMIC DNA]</scope>
    <source>
        <strain evidence="2 3">LX15W</strain>
    </source>
</reference>
<organism evidence="2 3">
    <name type="scientific">Undibacterium flavidum</name>
    <dbReference type="NCBI Taxonomy" id="2762297"/>
    <lineage>
        <taxon>Bacteria</taxon>
        <taxon>Pseudomonadati</taxon>
        <taxon>Pseudomonadota</taxon>
        <taxon>Betaproteobacteria</taxon>
        <taxon>Burkholderiales</taxon>
        <taxon>Oxalobacteraceae</taxon>
        <taxon>Undibacterium</taxon>
    </lineage>
</organism>
<proteinExistence type="predicted"/>
<keyword evidence="1" id="KW-1133">Transmembrane helix</keyword>
<feature type="transmembrane region" description="Helical" evidence="1">
    <location>
        <begin position="127"/>
        <end position="145"/>
    </location>
</feature>
<feature type="transmembrane region" description="Helical" evidence="1">
    <location>
        <begin position="38"/>
        <end position="62"/>
    </location>
</feature>
<evidence type="ECO:0000256" key="1">
    <source>
        <dbReference type="SAM" id="Phobius"/>
    </source>
</evidence>
<evidence type="ECO:0000313" key="2">
    <source>
        <dbReference type="EMBL" id="MBC3874663.1"/>
    </source>
</evidence>
<gene>
    <name evidence="2" type="ORF">H8K55_13820</name>
</gene>
<comment type="caution">
    <text evidence="2">The sequence shown here is derived from an EMBL/GenBank/DDBJ whole genome shotgun (WGS) entry which is preliminary data.</text>
</comment>